<feature type="transmembrane region" description="Helical" evidence="2">
    <location>
        <begin position="83"/>
        <end position="100"/>
    </location>
</feature>
<sequence>MDLPDIRRSTMSSTPTPPPPASAPPLCWRLPLDYLVFATSLHLSAQTLAESNFFWVISGWVNAALYLKHYRPSVAIEPHRHDLLVLMLVVFPLIELNRWLGAETMGRANLVVDVLCLVGFTFYIGRFSIHELRRLEDRLNTPGMCADSLMISTALLACVFPVLLGPAHGATLMHSPSLLITVGYLTPGVFMMIGTGLMVSKARMKLEPTEMILMVGSVLLFSHFALCLLAGYATPDSVLSLSQWSNIAISAAGAIVMLYTRMPAPPSKPRQALNHLGASSLVGATLLVLALPATWLALGEQAERTPLVVWVFCGAACTAVLSMRLIPLLKEALRWKLEYQRLALQDSLTGLDNRHAIDTPSPASAEEPASDVMVFCIDLDDFKSVNDLYGHPTGDRLLRAVADSLRRQVEEWQTQHQAAHYRLARLGGDEFLILITSHAGPWSRVQMLQMAEELYHRLARWWDLGLGNPVFCKASVGCETKPASEWQAALHSADLALYASKRNHTGPVASQPPTSAPPENRPPHRQQIRQWTHQALDGMPLPLDLQAIVCAETHEIKSYEVLARLPHPEAPGQRLMPGTFLGVVDSDGLHRLLCRRILETLATHHEALKGLHLSINIDPAMLTSVEAAQWLHTQVLANRLEAKRITLEVLEKQVTYDASLGAAMSWLAQQGYRLAMDDFGSGYSNLQRLSELPFSVLKIDAAVIQAAAQGDDAPLQSIHRMAVQRNMSLVAEGVATVRQLAAVQRAGIKLVQGFLHARPHPIGLIAAHEVEMAQADLAWAR</sequence>
<dbReference type="PROSITE" id="PS50883">
    <property type="entry name" value="EAL"/>
    <property type="match status" value="1"/>
</dbReference>
<dbReference type="EMBL" id="JAGQDG010000007">
    <property type="protein sequence ID" value="MBQ0937048.1"/>
    <property type="molecule type" value="Genomic_DNA"/>
</dbReference>
<feature type="region of interest" description="Disordered" evidence="1">
    <location>
        <begin position="1"/>
        <end position="22"/>
    </location>
</feature>
<comment type="caution">
    <text evidence="5">The sequence shown here is derived from an EMBL/GenBank/DDBJ whole genome shotgun (WGS) entry which is preliminary data.</text>
</comment>
<evidence type="ECO:0000256" key="1">
    <source>
        <dbReference type="SAM" id="MobiDB-lite"/>
    </source>
</evidence>
<keyword evidence="6" id="KW-1185">Reference proteome</keyword>
<dbReference type="InterPro" id="IPR029787">
    <property type="entry name" value="Nucleotide_cyclase"/>
</dbReference>
<reference evidence="5 6" key="1">
    <citation type="submission" date="2021-04" db="EMBL/GenBank/DDBJ databases">
        <title>The genome sequence of type strain Ideonella paludis KCTC 32238.</title>
        <authorList>
            <person name="Liu Y."/>
        </authorList>
    </citation>
    <scope>NUCLEOTIDE SEQUENCE [LARGE SCALE GENOMIC DNA]</scope>
    <source>
        <strain evidence="5 6">KCTC 32238</strain>
    </source>
</reference>
<feature type="transmembrane region" description="Helical" evidence="2">
    <location>
        <begin position="145"/>
        <end position="164"/>
    </location>
</feature>
<dbReference type="PROSITE" id="PS50887">
    <property type="entry name" value="GGDEF"/>
    <property type="match status" value="1"/>
</dbReference>
<dbReference type="SMART" id="SM00052">
    <property type="entry name" value="EAL"/>
    <property type="match status" value="1"/>
</dbReference>
<dbReference type="CDD" id="cd01949">
    <property type="entry name" value="GGDEF"/>
    <property type="match status" value="1"/>
</dbReference>
<dbReference type="InterPro" id="IPR035919">
    <property type="entry name" value="EAL_sf"/>
</dbReference>
<dbReference type="RefSeq" id="WP_210810484.1">
    <property type="nucleotide sequence ID" value="NZ_JAGQDG010000007.1"/>
</dbReference>
<feature type="region of interest" description="Disordered" evidence="1">
    <location>
        <begin position="503"/>
        <end position="527"/>
    </location>
</feature>
<dbReference type="Gene3D" id="3.30.70.270">
    <property type="match status" value="1"/>
</dbReference>
<evidence type="ECO:0000259" key="4">
    <source>
        <dbReference type="PROSITE" id="PS50887"/>
    </source>
</evidence>
<dbReference type="SUPFAM" id="SSF55073">
    <property type="entry name" value="Nucleotide cyclase"/>
    <property type="match status" value="1"/>
</dbReference>
<protein>
    <submittedName>
        <fullName evidence="5">EAL domain-containing protein</fullName>
    </submittedName>
</protein>
<feature type="domain" description="EAL" evidence="3">
    <location>
        <begin position="525"/>
        <end position="773"/>
    </location>
</feature>
<gene>
    <name evidence="5" type="ORF">KAK11_17100</name>
</gene>
<feature type="transmembrane region" description="Helical" evidence="2">
    <location>
        <begin position="106"/>
        <end position="124"/>
    </location>
</feature>
<name>A0ABS5E0X1_9BURK</name>
<dbReference type="InterPro" id="IPR001633">
    <property type="entry name" value="EAL_dom"/>
</dbReference>
<dbReference type="InterPro" id="IPR000160">
    <property type="entry name" value="GGDEF_dom"/>
</dbReference>
<evidence type="ECO:0000313" key="5">
    <source>
        <dbReference type="EMBL" id="MBQ0937048.1"/>
    </source>
</evidence>
<keyword evidence="2" id="KW-0812">Transmembrane</keyword>
<dbReference type="Gene3D" id="3.20.20.450">
    <property type="entry name" value="EAL domain"/>
    <property type="match status" value="1"/>
</dbReference>
<feature type="transmembrane region" description="Helical" evidence="2">
    <location>
        <begin position="176"/>
        <end position="199"/>
    </location>
</feature>
<dbReference type="InterPro" id="IPR043128">
    <property type="entry name" value="Rev_trsase/Diguanyl_cyclase"/>
</dbReference>
<keyword evidence="2" id="KW-0472">Membrane</keyword>
<feature type="transmembrane region" description="Helical" evidence="2">
    <location>
        <begin position="272"/>
        <end position="295"/>
    </location>
</feature>
<keyword evidence="2" id="KW-1133">Transmembrane helix</keyword>
<dbReference type="SMART" id="SM00267">
    <property type="entry name" value="GGDEF"/>
    <property type="match status" value="1"/>
</dbReference>
<dbReference type="Pfam" id="PF00990">
    <property type="entry name" value="GGDEF"/>
    <property type="match status" value="1"/>
</dbReference>
<evidence type="ECO:0000256" key="2">
    <source>
        <dbReference type="SAM" id="Phobius"/>
    </source>
</evidence>
<feature type="domain" description="GGDEF" evidence="4">
    <location>
        <begin position="370"/>
        <end position="513"/>
    </location>
</feature>
<dbReference type="CDD" id="cd01948">
    <property type="entry name" value="EAL"/>
    <property type="match status" value="1"/>
</dbReference>
<feature type="transmembrane region" description="Helical" evidence="2">
    <location>
        <begin position="211"/>
        <end position="232"/>
    </location>
</feature>
<dbReference type="PANTHER" id="PTHR33121:SF79">
    <property type="entry name" value="CYCLIC DI-GMP PHOSPHODIESTERASE PDED-RELATED"/>
    <property type="match status" value="1"/>
</dbReference>
<feature type="transmembrane region" description="Helical" evidence="2">
    <location>
        <begin position="307"/>
        <end position="326"/>
    </location>
</feature>
<organism evidence="5 6">
    <name type="scientific">Ideonella paludis</name>
    <dbReference type="NCBI Taxonomy" id="1233411"/>
    <lineage>
        <taxon>Bacteria</taxon>
        <taxon>Pseudomonadati</taxon>
        <taxon>Pseudomonadota</taxon>
        <taxon>Betaproteobacteria</taxon>
        <taxon>Burkholderiales</taxon>
        <taxon>Sphaerotilaceae</taxon>
        <taxon>Ideonella</taxon>
    </lineage>
</organism>
<dbReference type="Proteomes" id="UP000672097">
    <property type="component" value="Unassembled WGS sequence"/>
</dbReference>
<dbReference type="SUPFAM" id="SSF141868">
    <property type="entry name" value="EAL domain-like"/>
    <property type="match status" value="1"/>
</dbReference>
<dbReference type="Pfam" id="PF00563">
    <property type="entry name" value="EAL"/>
    <property type="match status" value="1"/>
</dbReference>
<accession>A0ABS5E0X1</accession>
<dbReference type="PANTHER" id="PTHR33121">
    <property type="entry name" value="CYCLIC DI-GMP PHOSPHODIESTERASE PDEF"/>
    <property type="match status" value="1"/>
</dbReference>
<evidence type="ECO:0000313" key="6">
    <source>
        <dbReference type="Proteomes" id="UP000672097"/>
    </source>
</evidence>
<proteinExistence type="predicted"/>
<dbReference type="NCBIfam" id="TIGR00254">
    <property type="entry name" value="GGDEF"/>
    <property type="match status" value="1"/>
</dbReference>
<dbReference type="InterPro" id="IPR050706">
    <property type="entry name" value="Cyclic-di-GMP_PDE-like"/>
</dbReference>
<evidence type="ECO:0000259" key="3">
    <source>
        <dbReference type="PROSITE" id="PS50883"/>
    </source>
</evidence>